<organism evidence="4">
    <name type="scientific">Mariniphaga anaerophila</name>
    <dbReference type="NCBI Taxonomy" id="1484053"/>
    <lineage>
        <taxon>Bacteria</taxon>
        <taxon>Pseudomonadati</taxon>
        <taxon>Bacteroidota</taxon>
        <taxon>Bacteroidia</taxon>
        <taxon>Marinilabiliales</taxon>
        <taxon>Prolixibacteraceae</taxon>
        <taxon>Mariniphaga</taxon>
    </lineage>
</organism>
<dbReference type="EMBL" id="DSDK01000830">
    <property type="protein sequence ID" value="HDR52870.1"/>
    <property type="molecule type" value="Genomic_DNA"/>
</dbReference>
<dbReference type="InterPro" id="IPR030392">
    <property type="entry name" value="S74_ICA"/>
</dbReference>
<name>A0A831LXA2_9BACT</name>
<feature type="region of interest" description="Disordered" evidence="2">
    <location>
        <begin position="1"/>
        <end position="32"/>
    </location>
</feature>
<evidence type="ECO:0000313" key="4">
    <source>
        <dbReference type="EMBL" id="HDR52870.1"/>
    </source>
</evidence>
<comment type="caution">
    <text evidence="4">The sequence shown here is derived from an EMBL/GenBank/DDBJ whole genome shotgun (WGS) entry which is preliminary data.</text>
</comment>
<sequence length="287" mass="30367">EGGFSLPFEGSVSSSGNALSVENQGSGGGIRAVTPTGVGIYGNTTSNSGLGYGVMGSSGSSDGRGIYGEASSTSGNNYGVFGRSQSFDGGIGVKGVNSSMPTGTVYVQDPKPIGVYGEVAYEYGYSGFFKGGRVYVETELGIGGFSAHELHVEGSASKTEGGSSWSTWSDERLKTITRKYTKGLSDIVSLNPVLFRYNENNPLQLPSDTEKVGFIAQEVQKVFPEAVSEGIDGYLELNVDPINIALVNAIKELKDENEKLKSENQSIKTRLERLEKFVVSTADKGKD</sequence>
<feature type="coiled-coil region" evidence="1">
    <location>
        <begin position="243"/>
        <end position="277"/>
    </location>
</feature>
<dbReference type="Pfam" id="PF13884">
    <property type="entry name" value="Peptidase_S74"/>
    <property type="match status" value="1"/>
</dbReference>
<dbReference type="PROSITE" id="PS51688">
    <property type="entry name" value="ICA"/>
    <property type="match status" value="1"/>
</dbReference>
<accession>A0A831LXA2</accession>
<reference evidence="4" key="1">
    <citation type="journal article" date="2020" name="mSystems">
        <title>Genome- and Community-Level Interaction Insights into Carbon Utilization and Element Cycling Functions of Hydrothermarchaeota in Hydrothermal Sediment.</title>
        <authorList>
            <person name="Zhou Z."/>
            <person name="Liu Y."/>
            <person name="Xu W."/>
            <person name="Pan J."/>
            <person name="Luo Z.H."/>
            <person name="Li M."/>
        </authorList>
    </citation>
    <scope>NUCLEOTIDE SEQUENCE [LARGE SCALE GENOMIC DNA]</scope>
    <source>
        <strain evidence="4">SpSt-1217</strain>
    </source>
</reference>
<feature type="compositionally biased region" description="Polar residues" evidence="2">
    <location>
        <begin position="11"/>
        <end position="24"/>
    </location>
</feature>
<gene>
    <name evidence="4" type="ORF">ENN90_14830</name>
</gene>
<dbReference type="AlphaFoldDB" id="A0A831LXA2"/>
<protein>
    <recommendedName>
        <fullName evidence="3">Peptidase S74 domain-containing protein</fullName>
    </recommendedName>
</protein>
<feature type="domain" description="Peptidase S74" evidence="3">
    <location>
        <begin position="169"/>
        <end position="264"/>
    </location>
</feature>
<evidence type="ECO:0000259" key="3">
    <source>
        <dbReference type="PROSITE" id="PS51688"/>
    </source>
</evidence>
<evidence type="ECO:0000256" key="1">
    <source>
        <dbReference type="SAM" id="Coils"/>
    </source>
</evidence>
<keyword evidence="1" id="KW-0175">Coiled coil</keyword>
<evidence type="ECO:0000256" key="2">
    <source>
        <dbReference type="SAM" id="MobiDB-lite"/>
    </source>
</evidence>
<proteinExistence type="predicted"/>
<feature type="non-terminal residue" evidence="4">
    <location>
        <position position="1"/>
    </location>
</feature>
<dbReference type="Proteomes" id="UP000886047">
    <property type="component" value="Unassembled WGS sequence"/>
</dbReference>